<keyword evidence="1" id="KW-0812">Transmembrane</keyword>
<evidence type="ECO:0000313" key="2">
    <source>
        <dbReference type="EMBL" id="MPN46999.1"/>
    </source>
</evidence>
<name>A0A645I998_9ZZZZ</name>
<feature type="transmembrane region" description="Helical" evidence="1">
    <location>
        <begin position="90"/>
        <end position="107"/>
    </location>
</feature>
<evidence type="ECO:0008006" key="3">
    <source>
        <dbReference type="Google" id="ProtNLM"/>
    </source>
</evidence>
<feature type="transmembrane region" description="Helical" evidence="1">
    <location>
        <begin position="113"/>
        <end position="138"/>
    </location>
</feature>
<protein>
    <recommendedName>
        <fullName evidence="3">DUF2975 domain-containing protein</fullName>
    </recommendedName>
</protein>
<dbReference type="InterPro" id="IPR021354">
    <property type="entry name" value="DUF2975"/>
</dbReference>
<reference evidence="2" key="1">
    <citation type="submission" date="2019-08" db="EMBL/GenBank/DDBJ databases">
        <authorList>
            <person name="Kucharzyk K."/>
            <person name="Murdoch R.W."/>
            <person name="Higgins S."/>
            <person name="Loffler F."/>
        </authorList>
    </citation>
    <scope>NUCLEOTIDE SEQUENCE</scope>
</reference>
<evidence type="ECO:0000256" key="1">
    <source>
        <dbReference type="SAM" id="Phobius"/>
    </source>
</evidence>
<dbReference type="EMBL" id="VSSQ01108131">
    <property type="protein sequence ID" value="MPN46999.1"/>
    <property type="molecule type" value="Genomic_DNA"/>
</dbReference>
<comment type="caution">
    <text evidence="2">The sequence shown here is derived from an EMBL/GenBank/DDBJ whole genome shotgun (WGS) entry which is preliminary data.</text>
</comment>
<dbReference type="AlphaFoldDB" id="A0A645I998"/>
<gene>
    <name evidence="2" type="ORF">SDC9_194599</name>
</gene>
<organism evidence="2">
    <name type="scientific">bioreactor metagenome</name>
    <dbReference type="NCBI Taxonomy" id="1076179"/>
    <lineage>
        <taxon>unclassified sequences</taxon>
        <taxon>metagenomes</taxon>
        <taxon>ecological metagenomes</taxon>
    </lineage>
</organism>
<feature type="transmembrane region" description="Helical" evidence="1">
    <location>
        <begin position="50"/>
        <end position="69"/>
    </location>
</feature>
<keyword evidence="1" id="KW-1133">Transmembrane helix</keyword>
<feature type="transmembrane region" description="Helical" evidence="1">
    <location>
        <begin position="12"/>
        <end position="30"/>
    </location>
</feature>
<sequence>MNPKTLSRLTRGLLYGVFALVALLIGGLYISADLREAFLLAYGVGNPMRAWTVMAFLTAMDAMALWILGELIGVLRSVDTDPFEERNVRAFFRMGMAAELAGVAFFIKCLFLFTFMTAVCGLVMILSGLFALVLAQVFRRAVAYKRENDLTI</sequence>
<keyword evidence="1" id="KW-0472">Membrane</keyword>
<accession>A0A645I998</accession>
<proteinExistence type="predicted"/>
<dbReference type="Pfam" id="PF11188">
    <property type="entry name" value="DUF2975"/>
    <property type="match status" value="1"/>
</dbReference>